<evidence type="ECO:0000313" key="6">
    <source>
        <dbReference type="EMBL" id="OKL48866.1"/>
    </source>
</evidence>
<feature type="domain" description="HTH iclR-type" evidence="4">
    <location>
        <begin position="10"/>
        <end position="73"/>
    </location>
</feature>
<feature type="domain" description="IclR-ED" evidence="5">
    <location>
        <begin position="74"/>
        <end position="264"/>
    </location>
</feature>
<evidence type="ECO:0000259" key="5">
    <source>
        <dbReference type="PROSITE" id="PS51078"/>
    </source>
</evidence>
<evidence type="ECO:0008006" key="8">
    <source>
        <dbReference type="Google" id="ProtNLM"/>
    </source>
</evidence>
<dbReference type="Pfam" id="PF01614">
    <property type="entry name" value="IclR_C"/>
    <property type="match status" value="1"/>
</dbReference>
<evidence type="ECO:0000256" key="3">
    <source>
        <dbReference type="ARBA" id="ARBA00023163"/>
    </source>
</evidence>
<dbReference type="GO" id="GO:0003700">
    <property type="term" value="F:DNA-binding transcription factor activity"/>
    <property type="evidence" value="ECO:0007669"/>
    <property type="project" value="TreeGrafter"/>
</dbReference>
<dbReference type="EMBL" id="MQSV01000002">
    <property type="protein sequence ID" value="OKL48866.1"/>
    <property type="molecule type" value="Genomic_DNA"/>
</dbReference>
<sequence length="264" mass="28252">MAVPILPTPVEAIDRALVIMQALAEAGPQGLSIAQITEALKLNKSTVYRALSTLKGRGFALQDGESGKYTLGANAIRLGDVFFAQSNLALVLHPVLEALSERTDELVHLGLPFGVEVMYVDKVEPARAIRVWSAIGQTVPTAWSALGRSLLAFGSVTSDQLSLYLSAGQDSTRQLIDLSDAQLWKKIQEARAQGYSTEIEENEPGIACLGVALMRGKNPIAAISITAQADRMTEARMQELYQTITEVVPPLLPPGVTLAANSAE</sequence>
<dbReference type="GO" id="GO:0003677">
    <property type="term" value="F:DNA binding"/>
    <property type="evidence" value="ECO:0007669"/>
    <property type="project" value="UniProtKB-KW"/>
</dbReference>
<dbReference type="PROSITE" id="PS51078">
    <property type="entry name" value="ICLR_ED"/>
    <property type="match status" value="1"/>
</dbReference>
<dbReference type="Pfam" id="PF09339">
    <property type="entry name" value="HTH_IclR"/>
    <property type="match status" value="1"/>
</dbReference>
<keyword evidence="2" id="KW-0238">DNA-binding</keyword>
<keyword evidence="3" id="KW-0804">Transcription</keyword>
<dbReference type="InterPro" id="IPR036388">
    <property type="entry name" value="WH-like_DNA-bd_sf"/>
</dbReference>
<dbReference type="Proteomes" id="UP000186785">
    <property type="component" value="Unassembled WGS sequence"/>
</dbReference>
<dbReference type="InterPro" id="IPR029016">
    <property type="entry name" value="GAF-like_dom_sf"/>
</dbReference>
<dbReference type="SUPFAM" id="SSF55781">
    <property type="entry name" value="GAF domain-like"/>
    <property type="match status" value="1"/>
</dbReference>
<gene>
    <name evidence="6" type="ORF">BSR29_03150</name>
</gene>
<protein>
    <recommendedName>
        <fullName evidence="8">IclR family transcriptional regulator</fullName>
    </recommendedName>
</protein>
<dbReference type="AlphaFoldDB" id="A0A1Q5PMV9"/>
<evidence type="ECO:0000256" key="2">
    <source>
        <dbReference type="ARBA" id="ARBA00023125"/>
    </source>
</evidence>
<accession>A0A1Q5PMV9</accession>
<comment type="caution">
    <text evidence="6">The sequence shown here is derived from an EMBL/GenBank/DDBJ whole genome shotgun (WGS) entry which is preliminary data.</text>
</comment>
<dbReference type="Gene3D" id="3.30.450.40">
    <property type="match status" value="1"/>
</dbReference>
<evidence type="ECO:0000256" key="1">
    <source>
        <dbReference type="ARBA" id="ARBA00023015"/>
    </source>
</evidence>
<dbReference type="InterPro" id="IPR014757">
    <property type="entry name" value="Tscrpt_reg_IclR_C"/>
</dbReference>
<proteinExistence type="predicted"/>
<dbReference type="GO" id="GO:0045892">
    <property type="term" value="P:negative regulation of DNA-templated transcription"/>
    <property type="evidence" value="ECO:0007669"/>
    <property type="project" value="TreeGrafter"/>
</dbReference>
<dbReference type="PANTHER" id="PTHR30136:SF24">
    <property type="entry name" value="HTH-TYPE TRANSCRIPTIONAL REPRESSOR ALLR"/>
    <property type="match status" value="1"/>
</dbReference>
<dbReference type="SMART" id="SM00346">
    <property type="entry name" value="HTH_ICLR"/>
    <property type="match status" value="1"/>
</dbReference>
<dbReference type="SUPFAM" id="SSF46785">
    <property type="entry name" value="Winged helix' DNA-binding domain"/>
    <property type="match status" value="1"/>
</dbReference>
<dbReference type="InterPro" id="IPR050707">
    <property type="entry name" value="HTH_MetabolicPath_Reg"/>
</dbReference>
<dbReference type="PROSITE" id="PS51077">
    <property type="entry name" value="HTH_ICLR"/>
    <property type="match status" value="1"/>
</dbReference>
<dbReference type="InterPro" id="IPR036390">
    <property type="entry name" value="WH_DNA-bd_sf"/>
</dbReference>
<evidence type="ECO:0000313" key="7">
    <source>
        <dbReference type="Proteomes" id="UP000186785"/>
    </source>
</evidence>
<dbReference type="PANTHER" id="PTHR30136">
    <property type="entry name" value="HELIX-TURN-HELIX TRANSCRIPTIONAL REGULATOR, ICLR FAMILY"/>
    <property type="match status" value="1"/>
</dbReference>
<dbReference type="STRING" id="1921764.BSR28_02725"/>
<keyword evidence="1" id="KW-0805">Transcription regulation</keyword>
<reference evidence="6 7" key="1">
    <citation type="submission" date="2016-11" db="EMBL/GenBank/DDBJ databases">
        <title>Actinomyces gypaetusis sp. nov. isolated from the vulture Gypaetus barbatus in Qinghai Tibet Plateau China.</title>
        <authorList>
            <person name="Meng X."/>
        </authorList>
    </citation>
    <scope>NUCLEOTIDE SEQUENCE [LARGE SCALE GENOMIC DNA]</scope>
    <source>
        <strain evidence="6 7">VUL4_2</strain>
    </source>
</reference>
<dbReference type="Gene3D" id="1.10.10.10">
    <property type="entry name" value="Winged helix-like DNA-binding domain superfamily/Winged helix DNA-binding domain"/>
    <property type="match status" value="1"/>
</dbReference>
<evidence type="ECO:0000259" key="4">
    <source>
        <dbReference type="PROSITE" id="PS51077"/>
    </source>
</evidence>
<keyword evidence="7" id="KW-1185">Reference proteome</keyword>
<dbReference type="InterPro" id="IPR005471">
    <property type="entry name" value="Tscrpt_reg_IclR_N"/>
</dbReference>
<organism evidence="6 7">
    <name type="scientific">Boudabousia liubingyangii</name>
    <dbReference type="NCBI Taxonomy" id="1921764"/>
    <lineage>
        <taxon>Bacteria</taxon>
        <taxon>Bacillati</taxon>
        <taxon>Actinomycetota</taxon>
        <taxon>Actinomycetes</taxon>
        <taxon>Actinomycetales</taxon>
        <taxon>Actinomycetaceae</taxon>
        <taxon>Boudabousia</taxon>
    </lineage>
</organism>
<name>A0A1Q5PMV9_9ACTO</name>